<dbReference type="InterPro" id="IPR017941">
    <property type="entry name" value="Rieske_2Fe-2S"/>
</dbReference>
<dbReference type="OrthoDB" id="477744at2"/>
<dbReference type="Pfam" id="PF00355">
    <property type="entry name" value="Rieske"/>
    <property type="match status" value="1"/>
</dbReference>
<evidence type="ECO:0000256" key="4">
    <source>
        <dbReference type="ARBA" id="ARBA00023004"/>
    </source>
</evidence>
<dbReference type="GO" id="GO:0046872">
    <property type="term" value="F:metal ion binding"/>
    <property type="evidence" value="ECO:0007669"/>
    <property type="project" value="UniProtKB-KW"/>
</dbReference>
<evidence type="ECO:0000259" key="6">
    <source>
        <dbReference type="PROSITE" id="PS51296"/>
    </source>
</evidence>
<dbReference type="GO" id="GO:0004497">
    <property type="term" value="F:monooxygenase activity"/>
    <property type="evidence" value="ECO:0007669"/>
    <property type="project" value="UniProtKB-ARBA"/>
</dbReference>
<dbReference type="SUPFAM" id="SSF50022">
    <property type="entry name" value="ISP domain"/>
    <property type="match status" value="1"/>
</dbReference>
<gene>
    <name evidence="7" type="ORF">DSM106972_078210</name>
</gene>
<dbReference type="RefSeq" id="WP_127085885.1">
    <property type="nucleotide sequence ID" value="NZ_RSCL01000026.1"/>
</dbReference>
<keyword evidence="4" id="KW-0408">Iron</keyword>
<evidence type="ECO:0000256" key="2">
    <source>
        <dbReference type="ARBA" id="ARBA00022723"/>
    </source>
</evidence>
<feature type="domain" description="Rieske" evidence="6">
    <location>
        <begin position="15"/>
        <end position="116"/>
    </location>
</feature>
<name>A0A433UZU2_9CYAN</name>
<dbReference type="GO" id="GO:0016705">
    <property type="term" value="F:oxidoreductase activity, acting on paired donors, with incorporation or reduction of molecular oxygen"/>
    <property type="evidence" value="ECO:0007669"/>
    <property type="project" value="UniProtKB-ARBA"/>
</dbReference>
<keyword evidence="2" id="KW-0479">Metal-binding</keyword>
<keyword evidence="5" id="KW-0411">Iron-sulfur</keyword>
<protein>
    <recommendedName>
        <fullName evidence="6">Rieske domain-containing protein</fullName>
    </recommendedName>
</protein>
<dbReference type="PROSITE" id="PS51296">
    <property type="entry name" value="RIESKE"/>
    <property type="match status" value="1"/>
</dbReference>
<dbReference type="PANTHER" id="PTHR21266:SF60">
    <property type="entry name" value="3-KETOSTEROID-9-ALPHA-MONOOXYGENASE, OXYGENASE COMPONENT"/>
    <property type="match status" value="1"/>
</dbReference>
<organism evidence="7 8">
    <name type="scientific">Dulcicalothrix desertica PCC 7102</name>
    <dbReference type="NCBI Taxonomy" id="232991"/>
    <lineage>
        <taxon>Bacteria</taxon>
        <taxon>Bacillati</taxon>
        <taxon>Cyanobacteriota</taxon>
        <taxon>Cyanophyceae</taxon>
        <taxon>Nostocales</taxon>
        <taxon>Calotrichaceae</taxon>
        <taxon>Dulcicalothrix</taxon>
    </lineage>
</organism>
<evidence type="ECO:0000313" key="7">
    <source>
        <dbReference type="EMBL" id="RUS99379.1"/>
    </source>
</evidence>
<keyword evidence="3" id="KW-0560">Oxidoreductase</keyword>
<keyword evidence="1" id="KW-0001">2Fe-2S</keyword>
<accession>A0A433UZU2</accession>
<keyword evidence="8" id="KW-1185">Reference proteome</keyword>
<dbReference type="CDD" id="cd03469">
    <property type="entry name" value="Rieske_RO_Alpha_N"/>
    <property type="match status" value="1"/>
</dbReference>
<proteinExistence type="predicted"/>
<evidence type="ECO:0000256" key="3">
    <source>
        <dbReference type="ARBA" id="ARBA00023002"/>
    </source>
</evidence>
<dbReference type="Gene3D" id="2.102.10.10">
    <property type="entry name" value="Rieske [2Fe-2S] iron-sulphur domain"/>
    <property type="match status" value="1"/>
</dbReference>
<reference evidence="7" key="2">
    <citation type="journal article" date="2019" name="Genome Biol. Evol.">
        <title>Day and night: Metabolic profiles and evolutionary relationships of six axenic non-marine cyanobacteria.</title>
        <authorList>
            <person name="Will S.E."/>
            <person name="Henke P."/>
            <person name="Boedeker C."/>
            <person name="Huang S."/>
            <person name="Brinkmann H."/>
            <person name="Rohde M."/>
            <person name="Jarek M."/>
            <person name="Friedl T."/>
            <person name="Seufert S."/>
            <person name="Schumacher M."/>
            <person name="Overmann J."/>
            <person name="Neumann-Schaal M."/>
            <person name="Petersen J."/>
        </authorList>
    </citation>
    <scope>NUCLEOTIDE SEQUENCE [LARGE SCALE GENOMIC DNA]</scope>
    <source>
        <strain evidence="7">PCC 7102</strain>
    </source>
</reference>
<sequence length="338" mass="38715">MKIFNNPNIIAKGWYIACPSKDIPKGRVKSLTLCGQKIVIFRTANGQLHALDAYCPHLGTDLGIGKVEGNFIRCYFHHWAFDGEGTCQDIPCQKEIPAKAKLQAYSTDEKYGFIWVYPDAKAPEGVVEFDELKGKTLMAMFDKPFERGCHHHICMMNGIDAQHLQTVHKLNIDMKLSLQANARGDIIDFTLNGEFPNTTPRERLARQILGNYYEYTMRYAHGCIGLLTIMKKVKFVAPLHMIYAYTLIDKGTRIQPIYIAEKRKGILGAFKTKILLLLTKAAYYFLRDEDGMIYDNINYNPNALLSIDEPLVKYMHYVDQLQPSIWSKESPETRFPHH</sequence>
<evidence type="ECO:0000256" key="5">
    <source>
        <dbReference type="ARBA" id="ARBA00023014"/>
    </source>
</evidence>
<dbReference type="InterPro" id="IPR036922">
    <property type="entry name" value="Rieske_2Fe-2S_sf"/>
</dbReference>
<dbReference type="InterPro" id="IPR050584">
    <property type="entry name" value="Cholesterol_7-desaturase"/>
</dbReference>
<dbReference type="PANTHER" id="PTHR21266">
    <property type="entry name" value="IRON-SULFUR DOMAIN CONTAINING PROTEIN"/>
    <property type="match status" value="1"/>
</dbReference>
<comment type="caution">
    <text evidence="7">The sequence shown here is derived from an EMBL/GenBank/DDBJ whole genome shotgun (WGS) entry which is preliminary data.</text>
</comment>
<dbReference type="Proteomes" id="UP000271624">
    <property type="component" value="Unassembled WGS sequence"/>
</dbReference>
<evidence type="ECO:0000313" key="8">
    <source>
        <dbReference type="Proteomes" id="UP000271624"/>
    </source>
</evidence>
<dbReference type="GO" id="GO:0051537">
    <property type="term" value="F:2 iron, 2 sulfur cluster binding"/>
    <property type="evidence" value="ECO:0007669"/>
    <property type="project" value="UniProtKB-KW"/>
</dbReference>
<dbReference type="AlphaFoldDB" id="A0A433UZU2"/>
<dbReference type="EMBL" id="RSCL01000026">
    <property type="protein sequence ID" value="RUS99379.1"/>
    <property type="molecule type" value="Genomic_DNA"/>
</dbReference>
<reference evidence="7" key="1">
    <citation type="submission" date="2018-12" db="EMBL/GenBank/DDBJ databases">
        <authorList>
            <person name="Will S."/>
            <person name="Neumann-Schaal M."/>
            <person name="Henke P."/>
        </authorList>
    </citation>
    <scope>NUCLEOTIDE SEQUENCE</scope>
    <source>
        <strain evidence="7">PCC 7102</strain>
    </source>
</reference>
<evidence type="ECO:0000256" key="1">
    <source>
        <dbReference type="ARBA" id="ARBA00022714"/>
    </source>
</evidence>